<dbReference type="RefSeq" id="WP_345102781.1">
    <property type="nucleotide sequence ID" value="NZ_BAABCV010000005.1"/>
</dbReference>
<comment type="similarity">
    <text evidence="1">Belongs to the glycosyltransferase 2 family. WaaE/KdtX subfamily.</text>
</comment>
<name>A0ABP7WR37_9SPHI</name>
<dbReference type="Pfam" id="PF00535">
    <property type="entry name" value="Glycos_transf_2"/>
    <property type="match status" value="1"/>
</dbReference>
<dbReference type="CDD" id="cd02511">
    <property type="entry name" value="Beta4Glucosyltransferase"/>
    <property type="match status" value="1"/>
</dbReference>
<evidence type="ECO:0000313" key="3">
    <source>
        <dbReference type="EMBL" id="GAA4094379.1"/>
    </source>
</evidence>
<dbReference type="InterPro" id="IPR001173">
    <property type="entry name" value="Glyco_trans_2-like"/>
</dbReference>
<dbReference type="Proteomes" id="UP001500841">
    <property type="component" value="Unassembled WGS sequence"/>
</dbReference>
<dbReference type="PANTHER" id="PTHR43630:SF2">
    <property type="entry name" value="GLYCOSYLTRANSFERASE"/>
    <property type="match status" value="1"/>
</dbReference>
<feature type="domain" description="Glycosyltransferase 2-like" evidence="2">
    <location>
        <begin position="5"/>
        <end position="131"/>
    </location>
</feature>
<dbReference type="EMBL" id="BAABCV010000005">
    <property type="protein sequence ID" value="GAA4094379.1"/>
    <property type="molecule type" value="Genomic_DNA"/>
</dbReference>
<gene>
    <name evidence="3" type="ORF">GCM10022392_16390</name>
</gene>
<evidence type="ECO:0000259" key="2">
    <source>
        <dbReference type="Pfam" id="PF00535"/>
    </source>
</evidence>
<dbReference type="Gene3D" id="3.90.550.10">
    <property type="entry name" value="Spore Coat Polysaccharide Biosynthesis Protein SpsA, Chain A"/>
    <property type="match status" value="1"/>
</dbReference>
<accession>A0ABP7WR37</accession>
<keyword evidence="4" id="KW-1185">Reference proteome</keyword>
<dbReference type="SUPFAM" id="SSF53448">
    <property type="entry name" value="Nucleotide-diphospho-sugar transferases"/>
    <property type="match status" value="1"/>
</dbReference>
<protein>
    <submittedName>
        <fullName evidence="3">Glycosyltransferase family 2 protein</fullName>
    </submittedName>
</protein>
<proteinExistence type="inferred from homology"/>
<evidence type="ECO:0000313" key="4">
    <source>
        <dbReference type="Proteomes" id="UP001500841"/>
    </source>
</evidence>
<dbReference type="InterPro" id="IPR029044">
    <property type="entry name" value="Nucleotide-diphossugar_trans"/>
</dbReference>
<organism evidence="3 4">
    <name type="scientific">Mucilaginibacter panaciglaebae</name>
    <dbReference type="NCBI Taxonomy" id="502331"/>
    <lineage>
        <taxon>Bacteria</taxon>
        <taxon>Pseudomonadati</taxon>
        <taxon>Bacteroidota</taxon>
        <taxon>Sphingobacteriia</taxon>
        <taxon>Sphingobacteriales</taxon>
        <taxon>Sphingobacteriaceae</taxon>
        <taxon>Mucilaginibacter</taxon>
    </lineage>
</organism>
<dbReference type="PANTHER" id="PTHR43630">
    <property type="entry name" value="POLY-BETA-1,6-N-ACETYL-D-GLUCOSAMINE SYNTHASE"/>
    <property type="match status" value="1"/>
</dbReference>
<reference evidence="4" key="1">
    <citation type="journal article" date="2019" name="Int. J. Syst. Evol. Microbiol.">
        <title>The Global Catalogue of Microorganisms (GCM) 10K type strain sequencing project: providing services to taxonomists for standard genome sequencing and annotation.</title>
        <authorList>
            <consortium name="The Broad Institute Genomics Platform"/>
            <consortium name="The Broad Institute Genome Sequencing Center for Infectious Disease"/>
            <person name="Wu L."/>
            <person name="Ma J."/>
        </authorList>
    </citation>
    <scope>NUCLEOTIDE SEQUENCE [LARGE SCALE GENOMIC DNA]</scope>
    <source>
        <strain evidence="4">JCM 17085</strain>
    </source>
</reference>
<evidence type="ECO:0000256" key="1">
    <source>
        <dbReference type="ARBA" id="ARBA00038494"/>
    </source>
</evidence>
<comment type="caution">
    <text evidence="3">The sequence shown here is derived from an EMBL/GenBank/DDBJ whole genome shotgun (WGS) entry which is preliminary data.</text>
</comment>
<sequence>MVPLSIVIITKNEAEAIGECIAAAKLITDDIIIIDNYSTDETSNIAITQGCRFYQCNWDGYGANKNKGIVLAKYNWILSLDADEIADLELILSLHSLKLDDPTVVYDVRFKSYFGKKLIRYGAWGRDHHIRLFNRTRVKWCSSNVHETLLLPEGTQMQRLDGYMHHYSVKDHRECYTKALFYARLSAEKYLNNGKKANIINLYLSPIFSFVKTYVLYGGFLDGREGLDIALITYKNKWLKYHYLLRLENGQKKKKYLRPELAVEY</sequence>